<keyword evidence="1" id="KW-0560">Oxidoreductase</keyword>
<proteinExistence type="predicted"/>
<protein>
    <submittedName>
        <fullName evidence="1">Tryptophan halogenase family protein</fullName>
        <ecNumber evidence="1">1.14.19.-</ecNumber>
    </submittedName>
</protein>
<dbReference type="InterPro" id="IPR006905">
    <property type="entry name" value="Flavin_halogenase"/>
</dbReference>
<dbReference type="PIRSF" id="PIRSF011396">
    <property type="entry name" value="Trp_halogenase"/>
    <property type="match status" value="1"/>
</dbReference>
<comment type="caution">
    <text evidence="1">The sequence shown here is derived from an EMBL/GenBank/DDBJ whole genome shotgun (WGS) entry which is preliminary data.</text>
</comment>
<dbReference type="InterPro" id="IPR050816">
    <property type="entry name" value="Flavin-dep_Halogenase_NPB"/>
</dbReference>
<dbReference type="InterPro" id="IPR033856">
    <property type="entry name" value="Trp_halogen"/>
</dbReference>
<dbReference type="Proteomes" id="UP001596086">
    <property type="component" value="Unassembled WGS sequence"/>
</dbReference>
<reference evidence="2" key="1">
    <citation type="journal article" date="2019" name="Int. J. Syst. Evol. Microbiol.">
        <title>The Global Catalogue of Microorganisms (GCM) 10K type strain sequencing project: providing services to taxonomists for standard genome sequencing and annotation.</title>
        <authorList>
            <consortium name="The Broad Institute Genomics Platform"/>
            <consortium name="The Broad Institute Genome Sequencing Center for Infectious Disease"/>
            <person name="Wu L."/>
            <person name="Ma J."/>
        </authorList>
    </citation>
    <scope>NUCLEOTIDE SEQUENCE [LARGE SCALE GENOMIC DNA]</scope>
    <source>
        <strain evidence="2">CGMCC 4.5798</strain>
    </source>
</reference>
<organism evidence="1 2">
    <name type="scientific">Massilia aerilata</name>
    <dbReference type="NCBI Taxonomy" id="453817"/>
    <lineage>
        <taxon>Bacteria</taxon>
        <taxon>Pseudomonadati</taxon>
        <taxon>Pseudomonadota</taxon>
        <taxon>Betaproteobacteria</taxon>
        <taxon>Burkholderiales</taxon>
        <taxon>Oxalobacteraceae</taxon>
        <taxon>Telluria group</taxon>
        <taxon>Massilia</taxon>
    </lineage>
</organism>
<dbReference type="PANTHER" id="PTHR43747">
    <property type="entry name" value="FAD-BINDING PROTEIN"/>
    <property type="match status" value="1"/>
</dbReference>
<dbReference type="GO" id="GO:0016491">
    <property type="term" value="F:oxidoreductase activity"/>
    <property type="evidence" value="ECO:0007669"/>
    <property type="project" value="UniProtKB-KW"/>
</dbReference>
<name>A0ABW0RRR5_9BURK</name>
<dbReference type="RefSeq" id="WP_379767020.1">
    <property type="nucleotide sequence ID" value="NZ_JBHSMZ010000001.1"/>
</dbReference>
<dbReference type="PROSITE" id="PS51257">
    <property type="entry name" value="PROKAR_LIPOPROTEIN"/>
    <property type="match status" value="1"/>
</dbReference>
<dbReference type="SUPFAM" id="SSF51905">
    <property type="entry name" value="FAD/NAD(P)-binding domain"/>
    <property type="match status" value="1"/>
</dbReference>
<keyword evidence="2" id="KW-1185">Reference proteome</keyword>
<evidence type="ECO:0000313" key="2">
    <source>
        <dbReference type="Proteomes" id="UP001596086"/>
    </source>
</evidence>
<dbReference type="Pfam" id="PF04820">
    <property type="entry name" value="Trp_halogenase"/>
    <property type="match status" value="1"/>
</dbReference>
<dbReference type="InterPro" id="IPR036188">
    <property type="entry name" value="FAD/NAD-bd_sf"/>
</dbReference>
<sequence length="530" mass="58305">MRPASPTTEVLIVGGGAAGWLTACFLAKTLAAREAQGVRVTLVESPEIGIVGVGEGSFPSIRGTLSAIGIDEARFIKECNATFKQGVHFRHWVRAPGQPGTDHYFHPFSQPSQRPGGFELLPYWLNGDAGADAGFAEAVTMQKRVADAAHAPKRPHDGDFLGPMNYAYHFDAGRFAALLASHAKSLGVRHLQGNVERVELDEEGAIAAVHAREHGALSAGLYVDCTGFRALLIGEALGSPFKSAGDVLFVDRALALQVPYETPDTPIPSYTISTAHEAGWTWDIGLQDRRGIGYVYSSRHTYDARAEQVLRDYIGPRSEGLHPRRLELKVGYRETQWIRNCVAVGLSGGFLEPLESSGIGLIETAAYLVGFLFPHDGALESTARLFNELMRERYARVVDFIKLHYCLTQRTDARFWLDNADPATIPQTLRDKLAMWKSRPPHRLDFVTDLEMYPPSSWQYVLYGMEFGTRLHPGAVDPARIAEARREFGMIAQMSGRALADLPQHRAMVEQMVRKAAGGRTVQRQAPASV</sequence>
<gene>
    <name evidence="1" type="ORF">ACFPO9_03325</name>
</gene>
<accession>A0ABW0RRR5</accession>
<evidence type="ECO:0000313" key="1">
    <source>
        <dbReference type="EMBL" id="MFC5547544.1"/>
    </source>
</evidence>
<dbReference type="Gene3D" id="3.50.50.60">
    <property type="entry name" value="FAD/NAD(P)-binding domain"/>
    <property type="match status" value="1"/>
</dbReference>
<dbReference type="EC" id="1.14.19.-" evidence="1"/>
<dbReference type="EMBL" id="JBHSMZ010000001">
    <property type="protein sequence ID" value="MFC5547544.1"/>
    <property type="molecule type" value="Genomic_DNA"/>
</dbReference>
<dbReference type="PANTHER" id="PTHR43747:SF4">
    <property type="entry name" value="FLAVIN-DEPENDENT TRYPTOPHAN HALOGENASE"/>
    <property type="match status" value="1"/>
</dbReference>